<dbReference type="InterPro" id="IPR029068">
    <property type="entry name" value="Glyas_Bleomycin-R_OHBP_Dase"/>
</dbReference>
<dbReference type="OrthoDB" id="3340372at2759"/>
<dbReference type="EMBL" id="FJOG01000049">
    <property type="protein sequence ID" value="CZR68005.1"/>
    <property type="molecule type" value="Genomic_DNA"/>
</dbReference>
<dbReference type="AlphaFoldDB" id="A0A1L7XSK6"/>
<dbReference type="SUPFAM" id="SSF54593">
    <property type="entry name" value="Glyoxalase/Bleomycin resistance protein/Dihydroxybiphenyl dioxygenase"/>
    <property type="match status" value="1"/>
</dbReference>
<dbReference type="Gene3D" id="3.10.180.10">
    <property type="entry name" value="2,3-Dihydroxybiphenyl 1,2-Dioxygenase, domain 1"/>
    <property type="match status" value="1"/>
</dbReference>
<sequence>MITGLAHVNLLVPPGTFDQAEAFYAGTLGMTRVAVPAMQKDTLAWFDITHGGKEVHIAFGTNEDQKSPRHPCFKLESPEALLKLQSRVWEHFDSTEAKGKPMEADKPGERDSGEQSFEYPKRFFARDYAGNRLEFSL</sequence>
<accession>A0A1L7XSK6</accession>
<organism evidence="2 3">
    <name type="scientific">Phialocephala subalpina</name>
    <dbReference type="NCBI Taxonomy" id="576137"/>
    <lineage>
        <taxon>Eukaryota</taxon>
        <taxon>Fungi</taxon>
        <taxon>Dikarya</taxon>
        <taxon>Ascomycota</taxon>
        <taxon>Pezizomycotina</taxon>
        <taxon>Leotiomycetes</taxon>
        <taxon>Helotiales</taxon>
        <taxon>Mollisiaceae</taxon>
        <taxon>Phialocephala</taxon>
        <taxon>Phialocephala fortinii species complex</taxon>
    </lineage>
</organism>
<evidence type="ECO:0000313" key="2">
    <source>
        <dbReference type="EMBL" id="CZR68005.1"/>
    </source>
</evidence>
<proteinExistence type="predicted"/>
<feature type="region of interest" description="Disordered" evidence="1">
    <location>
        <begin position="93"/>
        <end position="118"/>
    </location>
</feature>
<reference evidence="2 3" key="1">
    <citation type="submission" date="2016-03" db="EMBL/GenBank/DDBJ databases">
        <authorList>
            <person name="Ploux O."/>
        </authorList>
    </citation>
    <scope>NUCLEOTIDE SEQUENCE [LARGE SCALE GENOMIC DNA]</scope>
    <source>
        <strain evidence="2 3">UAMH 11012</strain>
    </source>
</reference>
<protein>
    <submittedName>
        <fullName evidence="2">Related to glyoxalase family protein</fullName>
    </submittedName>
</protein>
<keyword evidence="3" id="KW-1185">Reference proteome</keyword>
<name>A0A1L7XSK6_9HELO</name>
<dbReference type="Proteomes" id="UP000184330">
    <property type="component" value="Unassembled WGS sequence"/>
</dbReference>
<evidence type="ECO:0000256" key="1">
    <source>
        <dbReference type="SAM" id="MobiDB-lite"/>
    </source>
</evidence>
<dbReference type="PANTHER" id="PTHR39175">
    <property type="entry name" value="FAMILY PROTEIN, PUTATIVE (AFU_ORTHOLOGUE AFUA_3G15060)-RELATED"/>
    <property type="match status" value="1"/>
</dbReference>
<gene>
    <name evidence="2" type="ORF">PAC_17904</name>
</gene>
<dbReference type="PANTHER" id="PTHR39175:SF1">
    <property type="entry name" value="FAMILY PROTEIN, PUTATIVE (AFU_ORTHOLOGUE AFUA_3G15060)-RELATED"/>
    <property type="match status" value="1"/>
</dbReference>
<evidence type="ECO:0000313" key="3">
    <source>
        <dbReference type="Proteomes" id="UP000184330"/>
    </source>
</evidence>